<feature type="domain" description="C3H1-type" evidence="7">
    <location>
        <begin position="95"/>
        <end position="122"/>
    </location>
</feature>
<feature type="compositionally biased region" description="Basic residues" evidence="6">
    <location>
        <begin position="1"/>
        <end position="12"/>
    </location>
</feature>
<feature type="compositionally biased region" description="Pro residues" evidence="6">
    <location>
        <begin position="17"/>
        <end position="29"/>
    </location>
</feature>
<proteinExistence type="predicted"/>
<gene>
    <name evidence="8" type="ORF">GSMUA_76290.1</name>
</gene>
<evidence type="ECO:0000259" key="7">
    <source>
        <dbReference type="PROSITE" id="PS50103"/>
    </source>
</evidence>
<dbReference type="GO" id="GO:0051252">
    <property type="term" value="P:regulation of RNA metabolic process"/>
    <property type="evidence" value="ECO:0007669"/>
    <property type="project" value="UniProtKB-ARBA"/>
</dbReference>
<dbReference type="GO" id="GO:0010468">
    <property type="term" value="P:regulation of gene expression"/>
    <property type="evidence" value="ECO:0007669"/>
    <property type="project" value="UniProtKB-ARBA"/>
</dbReference>
<name>A0A804I5B7_MUSAM</name>
<dbReference type="GO" id="GO:0008270">
    <property type="term" value="F:zinc ion binding"/>
    <property type="evidence" value="ECO:0007669"/>
    <property type="project" value="UniProtKB-KW"/>
</dbReference>
<feature type="compositionally biased region" description="Polar residues" evidence="6">
    <location>
        <begin position="177"/>
        <end position="186"/>
    </location>
</feature>
<dbReference type="AlphaFoldDB" id="A0A804I5B7"/>
<dbReference type="SUPFAM" id="SSF90229">
    <property type="entry name" value="CCCH zinc finger"/>
    <property type="match status" value="2"/>
</dbReference>
<dbReference type="InterPro" id="IPR000571">
    <property type="entry name" value="Znf_CCCH"/>
</dbReference>
<keyword evidence="10" id="KW-1185">Reference proteome</keyword>
<dbReference type="PANTHER" id="PTHR12547">
    <property type="entry name" value="CCCH ZINC FINGER/TIS11-RELATED"/>
    <property type="match status" value="1"/>
</dbReference>
<dbReference type="GO" id="GO:0003729">
    <property type="term" value="F:mRNA binding"/>
    <property type="evidence" value="ECO:0007669"/>
    <property type="project" value="InterPro"/>
</dbReference>
<dbReference type="OrthoDB" id="410307at2759"/>
<reference evidence="8" key="1">
    <citation type="submission" date="2021-03" db="EMBL/GenBank/DDBJ databases">
        <authorList>
            <consortium name="Genoscope - CEA"/>
            <person name="William W."/>
        </authorList>
    </citation>
    <scope>NUCLEOTIDE SEQUENCE</scope>
    <source>
        <strain evidence="8">Doubled-haploid Pahang</strain>
    </source>
</reference>
<dbReference type="KEGG" id="mus:103976590"/>
<evidence type="ECO:0000313" key="8">
    <source>
        <dbReference type="EMBL" id="CAG1862735.1"/>
    </source>
</evidence>
<organism evidence="9 10">
    <name type="scientific">Musa acuminata subsp. malaccensis</name>
    <name type="common">Wild banana</name>
    <name type="synonym">Musa malaccensis</name>
    <dbReference type="NCBI Taxonomy" id="214687"/>
    <lineage>
        <taxon>Eukaryota</taxon>
        <taxon>Viridiplantae</taxon>
        <taxon>Streptophyta</taxon>
        <taxon>Embryophyta</taxon>
        <taxon>Tracheophyta</taxon>
        <taxon>Spermatophyta</taxon>
        <taxon>Magnoliopsida</taxon>
        <taxon>Liliopsida</taxon>
        <taxon>Zingiberales</taxon>
        <taxon>Musaceae</taxon>
        <taxon>Musa</taxon>
    </lineage>
</organism>
<feature type="region of interest" description="Disordered" evidence="6">
    <location>
        <begin position="1"/>
        <end position="36"/>
    </location>
</feature>
<dbReference type="EMBL" id="HG996467">
    <property type="protein sequence ID" value="CAG1862735.1"/>
    <property type="molecule type" value="Genomic_DNA"/>
</dbReference>
<dbReference type="FunFam" id="4.10.1000.10:FF:000003">
    <property type="entry name" value="Zinc finger CCCH domain-containing protein"/>
    <property type="match status" value="1"/>
</dbReference>
<feature type="region of interest" description="Disordered" evidence="6">
    <location>
        <begin position="168"/>
        <end position="206"/>
    </location>
</feature>
<evidence type="ECO:0000313" key="10">
    <source>
        <dbReference type="Proteomes" id="UP000012960"/>
    </source>
</evidence>
<evidence type="ECO:0000256" key="1">
    <source>
        <dbReference type="ARBA" id="ARBA00022723"/>
    </source>
</evidence>
<feature type="zinc finger region" description="C3H1-type" evidence="5">
    <location>
        <begin position="52"/>
        <end position="80"/>
    </location>
</feature>
<reference evidence="9" key="2">
    <citation type="submission" date="2021-05" db="UniProtKB">
        <authorList>
            <consortium name="EnsemblPlants"/>
        </authorList>
    </citation>
    <scope>IDENTIFICATION</scope>
    <source>
        <strain evidence="9">subsp. malaccensis</strain>
    </source>
</reference>
<dbReference type="PROSITE" id="PS50103">
    <property type="entry name" value="ZF_C3H1"/>
    <property type="match status" value="2"/>
</dbReference>
<dbReference type="Gene3D" id="4.10.1000.10">
    <property type="entry name" value="Zinc finger, CCCH-type"/>
    <property type="match status" value="2"/>
</dbReference>
<keyword evidence="3 5" id="KW-0863">Zinc-finger</keyword>
<evidence type="ECO:0000256" key="4">
    <source>
        <dbReference type="ARBA" id="ARBA00022833"/>
    </source>
</evidence>
<evidence type="ECO:0000256" key="3">
    <source>
        <dbReference type="ARBA" id="ARBA00022771"/>
    </source>
</evidence>
<dbReference type="SMART" id="SM00356">
    <property type="entry name" value="ZnF_C3H1"/>
    <property type="match status" value="2"/>
</dbReference>
<keyword evidence="1 5" id="KW-0479">Metal-binding</keyword>
<keyword evidence="4 5" id="KW-0862">Zinc</keyword>
<dbReference type="InParanoid" id="A0A804I5B7"/>
<sequence length="226" mass="24697">MEPPPPKKRRFVLHSPPQQPPTMIPPVPNMPSSISTMLPPLPPPAIDPNLVFYKTRLCQNFSTRGVCPYGHLCRFAHGPADLREPVPNWQDIAGTHKTKLCRSFAAGACPYGDRCLYSHSHARGSGSAVRPTLPAASVANASRSDERCVFAHGSAVLKKTPMSFAEAAKDYSEEATRSSTLPRSANSPTHVGTGTPPPPSSEPTLKCFPRLRRIKKLNHIYADWID</sequence>
<dbReference type="Gramene" id="Ma02_t21540.1">
    <property type="protein sequence ID" value="Ma02_p21540.1"/>
    <property type="gene ID" value="Ma02_g21540"/>
</dbReference>
<dbReference type="EnsemblPlants" id="Ma02_t21540.1">
    <property type="protein sequence ID" value="Ma02_p21540.1"/>
    <property type="gene ID" value="Ma02_g21540"/>
</dbReference>
<feature type="zinc finger region" description="C3H1-type" evidence="5">
    <location>
        <begin position="95"/>
        <end position="122"/>
    </location>
</feature>
<protein>
    <submittedName>
        <fullName evidence="8">(wild Malaysian banana) hypothetical protein</fullName>
    </submittedName>
</protein>
<dbReference type="Pfam" id="PF00642">
    <property type="entry name" value="zf-CCCH"/>
    <property type="match status" value="2"/>
</dbReference>
<dbReference type="InterPro" id="IPR036855">
    <property type="entry name" value="Znf_CCCH_sf"/>
</dbReference>
<dbReference type="InterPro" id="IPR045877">
    <property type="entry name" value="ZFP36-like"/>
</dbReference>
<keyword evidence="2" id="KW-0677">Repeat</keyword>
<dbReference type="Proteomes" id="UP000012960">
    <property type="component" value="Unplaced"/>
</dbReference>
<evidence type="ECO:0000256" key="5">
    <source>
        <dbReference type="PROSITE-ProRule" id="PRU00723"/>
    </source>
</evidence>
<evidence type="ECO:0000256" key="2">
    <source>
        <dbReference type="ARBA" id="ARBA00022737"/>
    </source>
</evidence>
<evidence type="ECO:0000313" key="9">
    <source>
        <dbReference type="EnsemblPlants" id="Ma02_p21540.1"/>
    </source>
</evidence>
<dbReference type="PANTHER" id="PTHR12547:SF18">
    <property type="entry name" value="PROTEIN TIS11"/>
    <property type="match status" value="1"/>
</dbReference>
<feature type="domain" description="C3H1-type" evidence="7">
    <location>
        <begin position="52"/>
        <end position="80"/>
    </location>
</feature>
<evidence type="ECO:0000256" key="6">
    <source>
        <dbReference type="SAM" id="MobiDB-lite"/>
    </source>
</evidence>
<accession>A0A804I5B7</accession>